<proteinExistence type="predicted"/>
<evidence type="ECO:0000256" key="1">
    <source>
        <dbReference type="SAM" id="Phobius"/>
    </source>
</evidence>
<keyword evidence="1" id="KW-0812">Transmembrane</keyword>
<dbReference type="Gene3D" id="3.40.50.410">
    <property type="entry name" value="von Willebrand factor, type A domain"/>
    <property type="match status" value="1"/>
</dbReference>
<accession>A0A7Y0F0T9</accession>
<gene>
    <name evidence="2" type="ORF">G1C96_0517</name>
</gene>
<evidence type="ECO:0000313" key="3">
    <source>
        <dbReference type="Proteomes" id="UP000588277"/>
    </source>
</evidence>
<keyword evidence="1" id="KW-1133">Transmembrane helix</keyword>
<keyword evidence="1" id="KW-0472">Membrane</keyword>
<comment type="caution">
    <text evidence="2">The sequence shown here is derived from an EMBL/GenBank/DDBJ whole genome shotgun (WGS) entry which is preliminary data.</text>
</comment>
<evidence type="ECO:0000313" key="2">
    <source>
        <dbReference type="EMBL" id="NMM99939.1"/>
    </source>
</evidence>
<dbReference type="SUPFAM" id="SSF53300">
    <property type="entry name" value="vWA-like"/>
    <property type="match status" value="1"/>
</dbReference>
<name>A0A7Y0F0T9_9BIFI</name>
<feature type="transmembrane region" description="Helical" evidence="1">
    <location>
        <begin position="349"/>
        <end position="368"/>
    </location>
</feature>
<keyword evidence="3" id="KW-1185">Reference proteome</keyword>
<organism evidence="2 3">
    <name type="scientific">Bifidobacterium moraviense</name>
    <dbReference type="NCBI Taxonomy" id="2675323"/>
    <lineage>
        <taxon>Bacteria</taxon>
        <taxon>Bacillati</taxon>
        <taxon>Actinomycetota</taxon>
        <taxon>Actinomycetes</taxon>
        <taxon>Bifidobacteriales</taxon>
        <taxon>Bifidobacteriaceae</taxon>
        <taxon>Bifidobacterium</taxon>
    </lineage>
</organism>
<reference evidence="2 3" key="1">
    <citation type="submission" date="2020-02" db="EMBL/GenBank/DDBJ databases">
        <title>Characterization of phylogenetic diversity of novel bifidobacterial species isolated in Czech ZOOs.</title>
        <authorList>
            <person name="Lugli G.A."/>
            <person name="Vera N.B."/>
            <person name="Ventura M."/>
        </authorList>
    </citation>
    <scope>NUCLEOTIDE SEQUENCE [LARGE SCALE GENOMIC DNA]</scope>
    <source>
        <strain evidence="2 3">DSM 109958</strain>
    </source>
</reference>
<dbReference type="EMBL" id="JAAIIH010000001">
    <property type="protein sequence ID" value="NMM99939.1"/>
    <property type="molecule type" value="Genomic_DNA"/>
</dbReference>
<dbReference type="AlphaFoldDB" id="A0A7Y0F0T9"/>
<feature type="transmembrane region" description="Helical" evidence="1">
    <location>
        <begin position="78"/>
        <end position="98"/>
    </location>
</feature>
<dbReference type="Proteomes" id="UP000588277">
    <property type="component" value="Unassembled WGS sequence"/>
</dbReference>
<dbReference type="InterPro" id="IPR036465">
    <property type="entry name" value="vWFA_dom_sf"/>
</dbReference>
<sequence>MGAQSGGKVAMMGTLQWQWPWAVPAAAALAALAIGVAAWVCARRDRRDRADGDGIDVWSLDADLAGEEASRAFRVWRALGRAGTVLAVVSLIAATALMGRPSTVDAGAERGESRDIVLCLDVSGSTLPYDREVIATYLDLVGRFRGERIGLSIFNSTSRTVFPLTDDYDLVRSQLSEANDLLRGVQSQDDIDAMSDADYQKVSDWLSGTQNRRQATSLIGDGLIGCAAMLPGFAAAGSASRAQAADRSESIVLATDNVVSGTSTYTLAAALDLTSAAGITVDGLYSGPAQSAGDAAAAEMRSLVESHDGVFLTQRSGESVDALVRRIESRRSAETEQDGRSALVDAPGWPTLILCVLFAGYLVVVWRLRR</sequence>
<protein>
    <submittedName>
        <fullName evidence="2">VWA domain-containing protein</fullName>
    </submittedName>
</protein>
<feature type="transmembrane region" description="Helical" evidence="1">
    <location>
        <begin position="21"/>
        <end position="42"/>
    </location>
</feature>